<dbReference type="EMBL" id="MT144612">
    <property type="protein sequence ID" value="QJH95079.1"/>
    <property type="molecule type" value="Genomic_DNA"/>
</dbReference>
<dbReference type="AlphaFoldDB" id="A0A6H1ZD22"/>
<sequence length="139" mass="16386">MAYTEKCQHCGHEIRAYIHKLNQPLVSALRQLVDRHEELRRSINLQKDLTLTKNQYNNFQKLTYFGLIGHTTNGWYPTQHGIDFVYGRQSAWNRVATFRGKTVGFDHPVWLHSKVRPRAVLIREVDEVSYKQALDYTNQ</sequence>
<organism evidence="1">
    <name type="scientific">viral metagenome</name>
    <dbReference type="NCBI Taxonomy" id="1070528"/>
    <lineage>
        <taxon>unclassified sequences</taxon>
        <taxon>metagenomes</taxon>
        <taxon>organismal metagenomes</taxon>
    </lineage>
</organism>
<evidence type="ECO:0000313" key="2">
    <source>
        <dbReference type="EMBL" id="QJH95079.1"/>
    </source>
</evidence>
<proteinExistence type="predicted"/>
<reference evidence="1" key="1">
    <citation type="submission" date="2020-03" db="EMBL/GenBank/DDBJ databases">
        <title>The deep terrestrial virosphere.</title>
        <authorList>
            <person name="Holmfeldt K."/>
            <person name="Nilsson E."/>
            <person name="Simone D."/>
            <person name="Lopez-Fernandez M."/>
            <person name="Wu X."/>
            <person name="de Brujin I."/>
            <person name="Lundin D."/>
            <person name="Andersson A."/>
            <person name="Bertilsson S."/>
            <person name="Dopson M."/>
        </authorList>
    </citation>
    <scope>NUCLEOTIDE SEQUENCE</scope>
    <source>
        <strain evidence="1">TM448A00172</strain>
        <strain evidence="2">TM448B00344</strain>
    </source>
</reference>
<protein>
    <submittedName>
        <fullName evidence="1">Uncharacterized protein</fullName>
    </submittedName>
</protein>
<name>A0A6H1ZD22_9ZZZZ</name>
<gene>
    <name evidence="1" type="ORF">TM448A00172_0039</name>
    <name evidence="2" type="ORF">TM448B00344_0025</name>
</gene>
<evidence type="ECO:0000313" key="1">
    <source>
        <dbReference type="EMBL" id="QJA45080.1"/>
    </source>
</evidence>
<dbReference type="EMBL" id="MT143985">
    <property type="protein sequence ID" value="QJA45080.1"/>
    <property type="molecule type" value="Genomic_DNA"/>
</dbReference>
<accession>A0A6H1ZD22</accession>